<evidence type="ECO:0000313" key="2">
    <source>
        <dbReference type="Proteomes" id="UP000228626"/>
    </source>
</evidence>
<proteinExistence type="predicted"/>
<reference evidence="2" key="1">
    <citation type="submission" date="2017-09" db="EMBL/GenBank/DDBJ databases">
        <title>Depth-based differentiation of microbial function through sediment-hosted aquifers and enrichment of novel symbionts in the deep terrestrial subsurface.</title>
        <authorList>
            <person name="Probst A.J."/>
            <person name="Ladd B."/>
            <person name="Jarett J.K."/>
            <person name="Geller-Mcgrath D.E."/>
            <person name="Sieber C.M.K."/>
            <person name="Emerson J.B."/>
            <person name="Anantharaman K."/>
            <person name="Thomas B.C."/>
            <person name="Malmstrom R."/>
            <person name="Stieglmeier M."/>
            <person name="Klingl A."/>
            <person name="Woyke T."/>
            <person name="Ryan C.M."/>
            <person name="Banfield J.F."/>
        </authorList>
    </citation>
    <scope>NUCLEOTIDE SEQUENCE [LARGE SCALE GENOMIC DNA]</scope>
</reference>
<dbReference type="AlphaFoldDB" id="A0A2H0V342"/>
<dbReference type="EMBL" id="PFAR01000003">
    <property type="protein sequence ID" value="PIR93524.1"/>
    <property type="molecule type" value="Genomic_DNA"/>
</dbReference>
<sequence length="178" mass="20684">MRGWEVRRWYYFYLFLDACRFNGGAMRLAYRPKDIIFDEIRPHILDINSIGDWGIGDLCGVNRPCVFANYDPWFRDSSWFSGSLEQKDLCNVEDMGLHDNPSVISAFVQLDGHFKKGKGSRITSTFCALAFDVAYRMALPFDKMPEHSIILRMNKFEPVTPILLFWLPGLKQKSKEDL</sequence>
<comment type="caution">
    <text evidence="1">The sequence shown here is derived from an EMBL/GenBank/DDBJ whole genome shotgun (WGS) entry which is preliminary data.</text>
</comment>
<organism evidence="1 2">
    <name type="scientific">Candidatus Falkowbacteria bacterium CG10_big_fil_rev_8_21_14_0_10_43_10</name>
    <dbReference type="NCBI Taxonomy" id="1974567"/>
    <lineage>
        <taxon>Bacteria</taxon>
        <taxon>Candidatus Falkowiibacteriota</taxon>
    </lineage>
</organism>
<protein>
    <submittedName>
        <fullName evidence="1">Uncharacterized protein</fullName>
    </submittedName>
</protein>
<evidence type="ECO:0000313" key="1">
    <source>
        <dbReference type="EMBL" id="PIR93524.1"/>
    </source>
</evidence>
<gene>
    <name evidence="1" type="ORF">COT99_00215</name>
</gene>
<accession>A0A2H0V342</accession>
<name>A0A2H0V342_9BACT</name>
<dbReference type="Proteomes" id="UP000228626">
    <property type="component" value="Unassembled WGS sequence"/>
</dbReference>